<dbReference type="Proteomes" id="UP000298774">
    <property type="component" value="Plasmid p3"/>
</dbReference>
<feature type="transmembrane region" description="Helical" evidence="1">
    <location>
        <begin position="79"/>
        <end position="98"/>
    </location>
</feature>
<dbReference type="EMBL" id="CP032342">
    <property type="protein sequence ID" value="QCO12571.1"/>
    <property type="molecule type" value="Genomic_DNA"/>
</dbReference>
<reference evidence="2 5" key="2">
    <citation type="submission" date="2023-11" db="EMBL/GenBank/DDBJ databases">
        <title>MicrobeMod: A computational toolkit for identifying prokaryotic methylation and restriction-modification with nanopore sequencing.</title>
        <authorList>
            <person name="Crits-Christoph A."/>
            <person name="Kang S.C."/>
            <person name="Lee H."/>
            <person name="Ostrov N."/>
        </authorList>
    </citation>
    <scope>NUCLEOTIDE SEQUENCE [LARGE SCALE GENOMIC DNA]</scope>
    <source>
        <strain evidence="2 5">ATCC 29145</strain>
    </source>
</reference>
<feature type="transmembrane region" description="Helical" evidence="1">
    <location>
        <begin position="104"/>
        <end position="125"/>
    </location>
</feature>
<feature type="transmembrane region" description="Helical" evidence="1">
    <location>
        <begin position="232"/>
        <end position="253"/>
    </location>
</feature>
<keyword evidence="1" id="KW-0472">Membrane</keyword>
<feature type="transmembrane region" description="Helical" evidence="1">
    <location>
        <begin position="330"/>
        <end position="352"/>
    </location>
</feature>
<dbReference type="Pfam" id="PF05940">
    <property type="entry name" value="NnrS"/>
    <property type="match status" value="1"/>
</dbReference>
<keyword evidence="3" id="KW-0614">Plasmid</keyword>
<feature type="transmembrane region" description="Helical" evidence="1">
    <location>
        <begin position="167"/>
        <end position="187"/>
    </location>
</feature>
<feature type="transmembrane region" description="Helical" evidence="1">
    <location>
        <begin position="46"/>
        <end position="67"/>
    </location>
</feature>
<evidence type="ECO:0000313" key="4">
    <source>
        <dbReference type="Proteomes" id="UP000298774"/>
    </source>
</evidence>
<dbReference type="InterPro" id="IPR010266">
    <property type="entry name" value="NnrS"/>
</dbReference>
<gene>
    <name evidence="3" type="ORF">D3868_26365</name>
    <name evidence="2" type="ORF">SIM66_02295</name>
</gene>
<evidence type="ECO:0000256" key="1">
    <source>
        <dbReference type="SAM" id="Phobius"/>
    </source>
</evidence>
<organism evidence="3 4">
    <name type="scientific">Azospirillum brasilense</name>
    <dbReference type="NCBI Taxonomy" id="192"/>
    <lineage>
        <taxon>Bacteria</taxon>
        <taxon>Pseudomonadati</taxon>
        <taxon>Pseudomonadota</taxon>
        <taxon>Alphaproteobacteria</taxon>
        <taxon>Rhodospirillales</taxon>
        <taxon>Azospirillaceae</taxon>
        <taxon>Azospirillum</taxon>
    </lineage>
</organism>
<feature type="transmembrane region" description="Helical" evidence="1">
    <location>
        <begin position="358"/>
        <end position="380"/>
    </location>
</feature>
<dbReference type="GeneID" id="56447552"/>
<feature type="transmembrane region" description="Helical" evidence="1">
    <location>
        <begin position="137"/>
        <end position="155"/>
    </location>
</feature>
<dbReference type="RefSeq" id="WP_051140835.1">
    <property type="nucleotide sequence ID" value="NZ_CP032342.1"/>
</dbReference>
<dbReference type="Proteomes" id="UP001277471">
    <property type="component" value="Unassembled WGS sequence"/>
</dbReference>
<proteinExistence type="predicted"/>
<keyword evidence="1" id="KW-1133">Transmembrane helix</keyword>
<accession>A0A4D8QSS7</accession>
<feature type="transmembrane region" description="Helical" evidence="1">
    <location>
        <begin position="265"/>
        <end position="287"/>
    </location>
</feature>
<feature type="transmembrane region" description="Helical" evidence="1">
    <location>
        <begin position="14"/>
        <end position="34"/>
    </location>
</feature>
<protein>
    <submittedName>
        <fullName evidence="3">NnrS family protein</fullName>
    </submittedName>
</protein>
<keyword evidence="1" id="KW-0812">Transmembrane</keyword>
<reference evidence="3 4" key="1">
    <citation type="submission" date="2018-09" db="EMBL/GenBank/DDBJ databases">
        <title>Whole genome based analysis of evolution and adaptive divergence in Indian and Brazilian strains of Azospirillum brasilense.</title>
        <authorList>
            <person name="Singh C."/>
            <person name="Tripathi A.K."/>
        </authorList>
    </citation>
    <scope>NUCLEOTIDE SEQUENCE [LARGE SCALE GENOMIC DNA]</scope>
    <source>
        <strain evidence="3 4">MTCC4038</strain>
        <plasmid evidence="3 4">p3</plasmid>
    </source>
</reference>
<geneLocation type="plasmid" evidence="3 4">
    <name>p3</name>
</geneLocation>
<dbReference type="AlphaFoldDB" id="A0A4D8QSS7"/>
<name>A0A4D8QSS7_AZOBR</name>
<dbReference type="EMBL" id="JAWXYC010000001">
    <property type="protein sequence ID" value="MDX5950043.1"/>
    <property type="molecule type" value="Genomic_DNA"/>
</dbReference>
<keyword evidence="5" id="KW-1185">Reference proteome</keyword>
<sequence>MTPTALLRYGFRPFVLLGAVGSAALIAVWVPWFLGLVSLQMELPPVSWHAHEMLFGVVPGILGGLLLTATPRWAGRPPVAGWLPAALVVVWIMGRLGVVGSEALGPLGTALLNVLFPVALTIVTGREIVAARNWCDLKMLGLLGILVGAQSLFHWELWRFGQSTHGTRLAVATSVTLIMLIGGRIIPNLARSLPEVRVVTRRPTPFSRFDRGATGLGMLALAAWTLRDDAVLDARLTGALLLIAGLAQAARILRWRPHRRLTDPLALVLHIAYGFIPVGFLLAAWAALAGSPAHGGAALHAWTVGAIGGMMPAMMARVPPDHAGRPLTAFWPFAAISLAVIVAAGTLIAAVLDPQRTMQLMPLSGILWAVAFLMFGIVTARRQHAGLNVRHR</sequence>
<evidence type="ECO:0000313" key="2">
    <source>
        <dbReference type="EMBL" id="MDX5950043.1"/>
    </source>
</evidence>
<evidence type="ECO:0000313" key="3">
    <source>
        <dbReference type="EMBL" id="QCO12571.1"/>
    </source>
</evidence>
<feature type="transmembrane region" description="Helical" evidence="1">
    <location>
        <begin position="208"/>
        <end position="226"/>
    </location>
</feature>
<evidence type="ECO:0000313" key="5">
    <source>
        <dbReference type="Proteomes" id="UP001277471"/>
    </source>
</evidence>
<feature type="transmembrane region" description="Helical" evidence="1">
    <location>
        <begin position="299"/>
        <end position="318"/>
    </location>
</feature>